<dbReference type="InterPro" id="IPR044925">
    <property type="entry name" value="His-Me_finger_sf"/>
</dbReference>
<dbReference type="Proteomes" id="UP000190044">
    <property type="component" value="Unassembled WGS sequence"/>
</dbReference>
<feature type="domain" description="HNH nuclease" evidence="1">
    <location>
        <begin position="46"/>
        <end position="85"/>
    </location>
</feature>
<evidence type="ECO:0000259" key="1">
    <source>
        <dbReference type="Pfam" id="PF13392"/>
    </source>
</evidence>
<keyword evidence="2" id="KW-0378">Hydrolase</keyword>
<keyword evidence="2" id="KW-0540">Nuclease</keyword>
<dbReference type="OrthoDB" id="388551at2"/>
<evidence type="ECO:0000313" key="3">
    <source>
        <dbReference type="Proteomes" id="UP000190044"/>
    </source>
</evidence>
<accession>A0A1T5AVI4</accession>
<dbReference type="GO" id="GO:0003677">
    <property type="term" value="F:DNA binding"/>
    <property type="evidence" value="ECO:0007669"/>
    <property type="project" value="InterPro"/>
</dbReference>
<dbReference type="InterPro" id="IPR003615">
    <property type="entry name" value="HNH_nuc"/>
</dbReference>
<dbReference type="InterPro" id="IPR016177">
    <property type="entry name" value="DNA-bd_dom_sf"/>
</dbReference>
<sequence length="181" mass="20827">MFAGKSEQARRKTFACWNGRFAEKQTLIGIDSCGYYQGPINGQYVKTHRVAWALHLGQWPLHEINHINGDPRDNRISNLRDVEHQVCHHNAARAKNNRSGASGVFWNRRMQGWQASIRRGGKNQCLGTFRTLEQVAAARKEAERELNYHPNHGEPRNFVRCFIPCRDRVKVQTERCAETGC</sequence>
<dbReference type="Gene3D" id="1.20.5.2050">
    <property type="match status" value="1"/>
</dbReference>
<proteinExistence type="predicted"/>
<dbReference type="SUPFAM" id="SSF54171">
    <property type="entry name" value="DNA-binding domain"/>
    <property type="match status" value="1"/>
</dbReference>
<gene>
    <name evidence="2" type="ORF">SAMN06295937_1004204</name>
</gene>
<dbReference type="AlphaFoldDB" id="A0A1T5AVI4"/>
<keyword evidence="3" id="KW-1185">Reference proteome</keyword>
<dbReference type="GO" id="GO:0004519">
    <property type="term" value="F:endonuclease activity"/>
    <property type="evidence" value="ECO:0007669"/>
    <property type="project" value="UniProtKB-KW"/>
</dbReference>
<dbReference type="SUPFAM" id="SSF54060">
    <property type="entry name" value="His-Me finger endonucleases"/>
    <property type="match status" value="1"/>
</dbReference>
<name>A0A1T5AVI4_9SPHN</name>
<reference evidence="3" key="1">
    <citation type="submission" date="2017-02" db="EMBL/GenBank/DDBJ databases">
        <authorList>
            <person name="Varghese N."/>
            <person name="Submissions S."/>
        </authorList>
    </citation>
    <scope>NUCLEOTIDE SEQUENCE [LARGE SCALE GENOMIC DNA]</scope>
    <source>
        <strain evidence="3">R11H</strain>
    </source>
</reference>
<organism evidence="2 3">
    <name type="scientific">Sphingopyxis flava</name>
    <dbReference type="NCBI Taxonomy" id="1507287"/>
    <lineage>
        <taxon>Bacteria</taxon>
        <taxon>Pseudomonadati</taxon>
        <taxon>Pseudomonadota</taxon>
        <taxon>Alphaproteobacteria</taxon>
        <taxon>Sphingomonadales</taxon>
        <taxon>Sphingomonadaceae</taxon>
        <taxon>Sphingopyxis</taxon>
    </lineage>
</organism>
<evidence type="ECO:0000313" key="2">
    <source>
        <dbReference type="EMBL" id="SKB38829.1"/>
    </source>
</evidence>
<keyword evidence="2" id="KW-0255">Endonuclease</keyword>
<dbReference type="Gene3D" id="3.90.75.20">
    <property type="match status" value="1"/>
</dbReference>
<dbReference type="RefSeq" id="WP_079637598.1">
    <property type="nucleotide sequence ID" value="NZ_FUYP01000004.1"/>
</dbReference>
<dbReference type="EMBL" id="FUYP01000004">
    <property type="protein sequence ID" value="SKB38829.1"/>
    <property type="molecule type" value="Genomic_DNA"/>
</dbReference>
<protein>
    <submittedName>
        <fullName evidence="2">HNH endonuclease</fullName>
    </submittedName>
</protein>
<dbReference type="Pfam" id="PF13392">
    <property type="entry name" value="HNH_3"/>
    <property type="match status" value="1"/>
</dbReference>